<evidence type="ECO:0000256" key="3">
    <source>
        <dbReference type="ARBA" id="ARBA00022777"/>
    </source>
</evidence>
<evidence type="ECO:0000313" key="6">
    <source>
        <dbReference type="Proteomes" id="UP000008975"/>
    </source>
</evidence>
<evidence type="ECO:0000313" key="5">
    <source>
        <dbReference type="EMBL" id="BAJ75195.1"/>
    </source>
</evidence>
<name>E8NFC2_MICTS</name>
<keyword evidence="3 4" id="KW-0418">Kinase</keyword>
<dbReference type="NCBIfam" id="TIGR00045">
    <property type="entry name" value="glycerate kinase"/>
    <property type="match status" value="1"/>
</dbReference>
<dbReference type="Proteomes" id="UP000008975">
    <property type="component" value="Chromosome"/>
</dbReference>
<dbReference type="RefSeq" id="WP_013585320.1">
    <property type="nucleotide sequence ID" value="NC_015125.1"/>
</dbReference>
<proteinExistence type="inferred from homology"/>
<dbReference type="OrthoDB" id="9774290at2"/>
<dbReference type="eggNOG" id="COG1929">
    <property type="taxonomic scope" value="Bacteria"/>
</dbReference>
<dbReference type="EMBL" id="AP012052">
    <property type="protein sequence ID" value="BAJ75195.1"/>
    <property type="molecule type" value="Genomic_DNA"/>
</dbReference>
<dbReference type="InterPro" id="IPR018197">
    <property type="entry name" value="Glycerate_kinase_RE-like"/>
</dbReference>
<gene>
    <name evidence="5" type="ordered locus">MTES_2231</name>
</gene>
<accession>E8NFC2</accession>
<dbReference type="InterPro" id="IPR036129">
    <property type="entry name" value="Glycerate_kinase_sf"/>
</dbReference>
<dbReference type="Pfam" id="PF02595">
    <property type="entry name" value="Gly_kinase"/>
    <property type="match status" value="1"/>
</dbReference>
<evidence type="ECO:0000256" key="2">
    <source>
        <dbReference type="ARBA" id="ARBA00022679"/>
    </source>
</evidence>
<dbReference type="PIRSF" id="PIRSF006078">
    <property type="entry name" value="GlxK"/>
    <property type="match status" value="1"/>
</dbReference>
<reference evidence="5 6" key="1">
    <citation type="journal article" date="2011" name="J. Bacteriol.">
        <title>Genome sequence of Microbacterium testaceum StLB037, an N-acylhomoserine lactone-degrading bacterium isolated from potato leaves.</title>
        <authorList>
            <person name="Morohoshi T."/>
            <person name="Wang W.-Z."/>
            <person name="Someya N."/>
            <person name="Ikeda T."/>
        </authorList>
    </citation>
    <scope>NUCLEOTIDE SEQUENCE [LARGE SCALE GENOMIC DNA]</scope>
    <source>
        <strain evidence="5 6">StLB037</strain>
    </source>
</reference>
<dbReference type="PANTHER" id="PTHR21599">
    <property type="entry name" value="GLYCERATE KINASE"/>
    <property type="match status" value="1"/>
</dbReference>
<dbReference type="PANTHER" id="PTHR21599:SF0">
    <property type="entry name" value="GLYCERATE KINASE"/>
    <property type="match status" value="1"/>
</dbReference>
<organism evidence="5 6">
    <name type="scientific">Microbacterium testaceum (strain StLB037)</name>
    <dbReference type="NCBI Taxonomy" id="979556"/>
    <lineage>
        <taxon>Bacteria</taxon>
        <taxon>Bacillati</taxon>
        <taxon>Actinomycetota</taxon>
        <taxon>Actinomycetes</taxon>
        <taxon>Micrococcales</taxon>
        <taxon>Microbacteriaceae</taxon>
        <taxon>Microbacterium</taxon>
    </lineage>
</organism>
<dbReference type="Gene3D" id="3.40.50.10350">
    <property type="entry name" value="Glycerate kinase, domain 1"/>
    <property type="match status" value="1"/>
</dbReference>
<keyword evidence="2 4" id="KW-0808">Transferase</keyword>
<dbReference type="GO" id="GO:0008887">
    <property type="term" value="F:glycerate kinase activity"/>
    <property type="evidence" value="ECO:0007669"/>
    <property type="project" value="UniProtKB-UniRule"/>
</dbReference>
<sequence>MTTVLLAPDGFKGSITAADAAAALAAGWLDARPDDVTIARPMADGGEGTAAAFLAAIPGARRMPMRVTGPHGREVAASWILLPPTAAAPNGTGVVDLASTSGIELLGSSLRPLDADTRGFGQAIAAAIEHGVSRLVLGIGSSASTDAGFGVLTALGARITDATGTDAAPGLRGVRTAVHLDRSCLRPPPPGGAVVLTDVRSPLTGPAGAAAVFGPQKGLIDISGADAALARAAVLLDTDPLAPGAGAAGGTGAALRAWGAELVPGAEAVAELIGMREAVARADIVVTGEGAFDASSAAGKVPVRLAALAADRPVALVAGRIAPDADTSAFTTTIALDDLAGSPAAALADPVRWLRAAGHVLAERLGSS</sequence>
<evidence type="ECO:0000256" key="4">
    <source>
        <dbReference type="PIRNR" id="PIRNR006078"/>
    </source>
</evidence>
<dbReference type="STRING" id="979556.MTES_2231"/>
<dbReference type="KEGG" id="mts:MTES_2231"/>
<dbReference type="GO" id="GO:0031388">
    <property type="term" value="P:organic acid phosphorylation"/>
    <property type="evidence" value="ECO:0007669"/>
    <property type="project" value="UniProtKB-UniRule"/>
</dbReference>
<dbReference type="SUPFAM" id="SSF110738">
    <property type="entry name" value="Glycerate kinase I"/>
    <property type="match status" value="1"/>
</dbReference>
<dbReference type="AlphaFoldDB" id="E8NFC2"/>
<dbReference type="Gene3D" id="3.90.1510.10">
    <property type="entry name" value="Glycerate kinase, domain 2"/>
    <property type="match status" value="1"/>
</dbReference>
<comment type="similarity">
    <text evidence="1 4">Belongs to the glycerate kinase type-1 family.</text>
</comment>
<evidence type="ECO:0000256" key="1">
    <source>
        <dbReference type="ARBA" id="ARBA00006284"/>
    </source>
</evidence>
<dbReference type="InterPro" id="IPR018193">
    <property type="entry name" value="Glyc_kinase_flavodox-like_fold"/>
</dbReference>
<dbReference type="HOGENOM" id="CLU_028255_0_0_11"/>
<dbReference type="InterPro" id="IPR004381">
    <property type="entry name" value="Glycerate_kinase"/>
</dbReference>
<protein>
    <submittedName>
        <fullName evidence="5">Glycerate kinase</fullName>
    </submittedName>
</protein>
<reference key="2">
    <citation type="submission" date="2011-02" db="EMBL/GenBank/DDBJ databases">
        <title>Genome sequence of Microbacterium testaceum StLB037.</title>
        <authorList>
            <person name="Morohoshi T."/>
            <person name="Wang W.Z."/>
            <person name="Someya N."/>
            <person name="Ikeda T."/>
        </authorList>
    </citation>
    <scope>NUCLEOTIDE SEQUENCE</scope>
    <source>
        <strain>StLB037</strain>
    </source>
</reference>